<evidence type="ECO:0000313" key="5">
    <source>
        <dbReference type="EMBL" id="MDD7965431.1"/>
    </source>
</evidence>
<dbReference type="Proteomes" id="UP001300763">
    <property type="component" value="Unassembled WGS sequence"/>
</dbReference>
<keyword evidence="6" id="KW-1185">Reference proteome</keyword>
<dbReference type="InterPro" id="IPR001647">
    <property type="entry name" value="HTH_TetR"/>
</dbReference>
<reference evidence="5 6" key="1">
    <citation type="submission" date="2023-02" db="EMBL/GenBank/DDBJ databases">
        <title>Genome sequencing required for Actinomycetospora new species description.</title>
        <authorList>
            <person name="Saimee Y."/>
            <person name="Duangmal K."/>
        </authorList>
    </citation>
    <scope>NUCLEOTIDE SEQUENCE [LARGE SCALE GENOMIC DNA]</scope>
    <source>
        <strain evidence="5 6">DW7H6</strain>
    </source>
</reference>
<evidence type="ECO:0000259" key="4">
    <source>
        <dbReference type="PROSITE" id="PS50977"/>
    </source>
</evidence>
<comment type="caution">
    <text evidence="5">The sequence shown here is derived from an EMBL/GenBank/DDBJ whole genome shotgun (WGS) entry which is preliminary data.</text>
</comment>
<evidence type="ECO:0000256" key="2">
    <source>
        <dbReference type="PROSITE-ProRule" id="PRU00335"/>
    </source>
</evidence>
<dbReference type="InterPro" id="IPR050109">
    <property type="entry name" value="HTH-type_TetR-like_transc_reg"/>
</dbReference>
<dbReference type="PROSITE" id="PS50977">
    <property type="entry name" value="HTH_TETR_2"/>
    <property type="match status" value="1"/>
</dbReference>
<evidence type="ECO:0000256" key="3">
    <source>
        <dbReference type="SAM" id="MobiDB-lite"/>
    </source>
</evidence>
<name>A0ABT5STC6_9PSEU</name>
<dbReference type="InterPro" id="IPR009057">
    <property type="entry name" value="Homeodomain-like_sf"/>
</dbReference>
<dbReference type="Gene3D" id="1.10.357.10">
    <property type="entry name" value="Tetracycline Repressor, domain 2"/>
    <property type="match status" value="1"/>
</dbReference>
<dbReference type="PANTHER" id="PTHR30055:SF158">
    <property type="entry name" value="POSSIBLE TRANSCRIPTIONAL REGULATORY PROTEIN (PROBABLY TETR-FAMILY)"/>
    <property type="match status" value="1"/>
</dbReference>
<feature type="region of interest" description="Disordered" evidence="3">
    <location>
        <begin position="203"/>
        <end position="222"/>
    </location>
</feature>
<organism evidence="5 6">
    <name type="scientific">Actinomycetospora lemnae</name>
    <dbReference type="NCBI Taxonomy" id="3019891"/>
    <lineage>
        <taxon>Bacteria</taxon>
        <taxon>Bacillati</taxon>
        <taxon>Actinomycetota</taxon>
        <taxon>Actinomycetes</taxon>
        <taxon>Pseudonocardiales</taxon>
        <taxon>Pseudonocardiaceae</taxon>
        <taxon>Actinomycetospora</taxon>
    </lineage>
</organism>
<sequence length="222" mass="23477">MAPRPNAGTKGVPRADREQEIVRVASVAFGTDGFAATGVADVAHAAGISKALVYSYFGSKEGLHAACLAEAGGLLAAEIERVARDGSAGVERGVRTLAAMFAVLDDRRHVWRLLRDRTAPADGPAAEVVAQYTARIEALARDGVLELLGDAGTTDELDVSAMVRTWLGIVDSLMDWWVAHPDQGAEEMTQRVARLIAALVSDQTRRRGPAPGDATPAPTPQR</sequence>
<dbReference type="InterPro" id="IPR036271">
    <property type="entry name" value="Tet_transcr_reg_TetR-rel_C_sf"/>
</dbReference>
<evidence type="ECO:0000256" key="1">
    <source>
        <dbReference type="ARBA" id="ARBA00023125"/>
    </source>
</evidence>
<dbReference type="PRINTS" id="PR00455">
    <property type="entry name" value="HTHTETR"/>
</dbReference>
<proteinExistence type="predicted"/>
<feature type="DNA-binding region" description="H-T-H motif" evidence="2">
    <location>
        <begin position="38"/>
        <end position="57"/>
    </location>
</feature>
<dbReference type="EMBL" id="JAQZAO010000003">
    <property type="protein sequence ID" value="MDD7965431.1"/>
    <property type="molecule type" value="Genomic_DNA"/>
</dbReference>
<dbReference type="PANTHER" id="PTHR30055">
    <property type="entry name" value="HTH-TYPE TRANSCRIPTIONAL REGULATOR RUTR"/>
    <property type="match status" value="1"/>
</dbReference>
<dbReference type="RefSeq" id="WP_274199973.1">
    <property type="nucleotide sequence ID" value="NZ_JAQZAO010000003.1"/>
</dbReference>
<dbReference type="SUPFAM" id="SSF46689">
    <property type="entry name" value="Homeodomain-like"/>
    <property type="match status" value="1"/>
</dbReference>
<protein>
    <submittedName>
        <fullName evidence="5">TetR/AcrR family transcriptional regulator</fullName>
    </submittedName>
</protein>
<evidence type="ECO:0000313" key="6">
    <source>
        <dbReference type="Proteomes" id="UP001300763"/>
    </source>
</evidence>
<accession>A0ABT5STC6</accession>
<dbReference type="SUPFAM" id="SSF48498">
    <property type="entry name" value="Tetracyclin repressor-like, C-terminal domain"/>
    <property type="match status" value="1"/>
</dbReference>
<keyword evidence="1 2" id="KW-0238">DNA-binding</keyword>
<feature type="domain" description="HTH tetR-type" evidence="4">
    <location>
        <begin position="15"/>
        <end position="75"/>
    </location>
</feature>
<dbReference type="Pfam" id="PF00440">
    <property type="entry name" value="TetR_N"/>
    <property type="match status" value="1"/>
</dbReference>
<gene>
    <name evidence="5" type="ORF">PGB27_08710</name>
</gene>